<evidence type="ECO:0000313" key="1">
    <source>
        <dbReference type="EMBL" id="CAJ1887901.1"/>
    </source>
</evidence>
<dbReference type="EMBL" id="OY731398">
    <property type="protein sequence ID" value="CAJ1887901.1"/>
    <property type="molecule type" value="Genomic_DNA"/>
</dbReference>
<dbReference type="Gramene" id="rna-AYBTSS11_LOCUS2847">
    <property type="protein sequence ID" value="CAJ1887901.1"/>
    <property type="gene ID" value="gene-AYBTSS11_LOCUS2847"/>
</dbReference>
<dbReference type="AlphaFoldDB" id="A0AA86RQA3"/>
<dbReference type="Proteomes" id="UP001189624">
    <property type="component" value="Chromosome 1"/>
</dbReference>
<protein>
    <submittedName>
        <fullName evidence="1">Uncharacterized protein</fullName>
    </submittedName>
</protein>
<name>A0AA86RQA3_9FABA</name>
<evidence type="ECO:0000313" key="2">
    <source>
        <dbReference type="Proteomes" id="UP001189624"/>
    </source>
</evidence>
<proteinExistence type="predicted"/>
<gene>
    <name evidence="1" type="ORF">AYBTSS11_LOCUS2847</name>
</gene>
<accession>A0AA86RQA3</accession>
<reference evidence="1" key="1">
    <citation type="submission" date="2023-10" db="EMBL/GenBank/DDBJ databases">
        <authorList>
            <person name="Domelevo Entfellner J.-B."/>
        </authorList>
    </citation>
    <scope>NUCLEOTIDE SEQUENCE</scope>
</reference>
<keyword evidence="2" id="KW-1185">Reference proteome</keyword>
<organism evidence="1 2">
    <name type="scientific">Sphenostylis stenocarpa</name>
    <dbReference type="NCBI Taxonomy" id="92480"/>
    <lineage>
        <taxon>Eukaryota</taxon>
        <taxon>Viridiplantae</taxon>
        <taxon>Streptophyta</taxon>
        <taxon>Embryophyta</taxon>
        <taxon>Tracheophyta</taxon>
        <taxon>Spermatophyta</taxon>
        <taxon>Magnoliopsida</taxon>
        <taxon>eudicotyledons</taxon>
        <taxon>Gunneridae</taxon>
        <taxon>Pentapetalae</taxon>
        <taxon>rosids</taxon>
        <taxon>fabids</taxon>
        <taxon>Fabales</taxon>
        <taxon>Fabaceae</taxon>
        <taxon>Papilionoideae</taxon>
        <taxon>50 kb inversion clade</taxon>
        <taxon>NPAAA clade</taxon>
        <taxon>indigoferoid/millettioid clade</taxon>
        <taxon>Phaseoleae</taxon>
        <taxon>Sphenostylis</taxon>
    </lineage>
</organism>
<sequence length="174" mass="19743">METGESERRKLQDTPPWVPVPATPLKPIVSRPMPIWTPEVGKQLFYHSNGIHAVFDPSASAEMNNWPLHRSEPPALAHHNAKTPLHTSFDIPSSSNSIAELWTGADNPFAFFNVTNEELLNQFVSPYHPQFNPTFTSFDHHPLLPLEQPFVNPIHNQYPDLPGKNNQFSFRVSM</sequence>